<dbReference type="EMBL" id="CP015199">
    <property type="protein sequence ID" value="ANF50313.1"/>
    <property type="molecule type" value="Genomic_DNA"/>
</dbReference>
<dbReference type="InterPro" id="IPR012373">
    <property type="entry name" value="Ferrdict_sens_TM"/>
</dbReference>
<sequence>MEEKENQLPRFDPQEDREIWEDILNNPVKSLTPEKENHFFENLYRQIDTYERKKKLRRVRIYSTVAATIILAIVGLIGYNNFFKPDVYIAGSQNSEIKLSDGTVVILSQGGKLTVEKSFPADTRDVFLEGNAVFHVAKSKKHPFIVHGKGYETKVLGTVFKVSQTGTTFNVDLFEGKVLVYRKGHSKEPFVLKPQQTFSNLGIPQVASVTQTVDNNSASTKAKSAAFIFDKCPISDAVKVIEKTYGITVHYPDDLENAKLTLSLPNATAQAFIQSLAIQFNLNIKQQNDSIFELEK</sequence>
<dbReference type="PANTHER" id="PTHR30273:SF2">
    <property type="entry name" value="PROTEIN FECR"/>
    <property type="match status" value="1"/>
</dbReference>
<dbReference type="PIRSF" id="PIRSF018266">
    <property type="entry name" value="FecR"/>
    <property type="match status" value="1"/>
</dbReference>
<feature type="domain" description="Protein FecR C-terminal" evidence="3">
    <location>
        <begin position="227"/>
        <end position="291"/>
    </location>
</feature>
<feature type="domain" description="FecR protein" evidence="2">
    <location>
        <begin position="92"/>
        <end position="178"/>
    </location>
</feature>
<reference evidence="4 5" key="1">
    <citation type="submission" date="2016-04" db="EMBL/GenBank/DDBJ databases">
        <title>Complete Genome Sequence of Chryseobacterium sp. IHBB 10212.</title>
        <authorList>
            <person name="Pal M."/>
            <person name="Swarnkar M.K."/>
            <person name="Kaushal K."/>
            <person name="Chhibber S."/>
            <person name="Singh A.K."/>
            <person name="Gulati A."/>
        </authorList>
    </citation>
    <scope>NUCLEOTIDE SEQUENCE [LARGE SCALE GENOMIC DNA]</scope>
    <source>
        <strain evidence="4 5">IHBB 10212</strain>
    </source>
</reference>
<dbReference type="PANTHER" id="PTHR30273">
    <property type="entry name" value="PERIPLASMIC SIGNAL SENSOR AND SIGMA FACTOR ACTIVATOR FECR-RELATED"/>
    <property type="match status" value="1"/>
</dbReference>
<keyword evidence="5" id="KW-1185">Reference proteome</keyword>
<dbReference type="Gene3D" id="3.55.50.30">
    <property type="match status" value="1"/>
</dbReference>
<evidence type="ECO:0000256" key="1">
    <source>
        <dbReference type="SAM" id="Phobius"/>
    </source>
</evidence>
<dbReference type="Pfam" id="PF04773">
    <property type="entry name" value="FecR"/>
    <property type="match status" value="1"/>
</dbReference>
<feature type="transmembrane region" description="Helical" evidence="1">
    <location>
        <begin position="61"/>
        <end position="79"/>
    </location>
</feature>
<dbReference type="Proteomes" id="UP000077824">
    <property type="component" value="Chromosome"/>
</dbReference>
<dbReference type="AlphaFoldDB" id="A0A172XTI2"/>
<keyword evidence="1" id="KW-0812">Transmembrane</keyword>
<gene>
    <name evidence="4" type="ORF">A0O34_07195</name>
</gene>
<dbReference type="Gene3D" id="2.60.120.1440">
    <property type="match status" value="1"/>
</dbReference>
<dbReference type="RefSeq" id="WP_066753088.1">
    <property type="nucleotide sequence ID" value="NZ_CP015199.1"/>
</dbReference>
<dbReference type="KEGG" id="chh:A0O34_07195"/>
<keyword evidence="1" id="KW-1133">Transmembrane helix</keyword>
<dbReference type="OrthoDB" id="651134at2"/>
<evidence type="ECO:0000313" key="5">
    <source>
        <dbReference type="Proteomes" id="UP000077824"/>
    </source>
</evidence>
<dbReference type="STRING" id="1685010.A0O34_07195"/>
<evidence type="ECO:0000259" key="2">
    <source>
        <dbReference type="Pfam" id="PF04773"/>
    </source>
</evidence>
<accession>A0A172XTI2</accession>
<protein>
    <submittedName>
        <fullName evidence="4">Uncharacterized protein</fullName>
    </submittedName>
</protein>
<keyword evidence="1" id="KW-0472">Membrane</keyword>
<evidence type="ECO:0000313" key="4">
    <source>
        <dbReference type="EMBL" id="ANF50313.1"/>
    </source>
</evidence>
<dbReference type="GO" id="GO:0016989">
    <property type="term" value="F:sigma factor antagonist activity"/>
    <property type="evidence" value="ECO:0007669"/>
    <property type="project" value="TreeGrafter"/>
</dbReference>
<evidence type="ECO:0000259" key="3">
    <source>
        <dbReference type="Pfam" id="PF16344"/>
    </source>
</evidence>
<name>A0A172XTI2_9FLAO</name>
<organism evidence="4 5">
    <name type="scientific">Chryseobacterium glaciei</name>
    <dbReference type="NCBI Taxonomy" id="1685010"/>
    <lineage>
        <taxon>Bacteria</taxon>
        <taxon>Pseudomonadati</taxon>
        <taxon>Bacteroidota</taxon>
        <taxon>Flavobacteriia</taxon>
        <taxon>Flavobacteriales</taxon>
        <taxon>Weeksellaceae</taxon>
        <taxon>Chryseobacterium group</taxon>
        <taxon>Chryseobacterium</taxon>
    </lineage>
</organism>
<dbReference type="InterPro" id="IPR032508">
    <property type="entry name" value="FecR_C"/>
</dbReference>
<dbReference type="InterPro" id="IPR006860">
    <property type="entry name" value="FecR"/>
</dbReference>
<dbReference type="Pfam" id="PF16344">
    <property type="entry name" value="FecR_C"/>
    <property type="match status" value="1"/>
</dbReference>
<proteinExistence type="predicted"/>